<reference evidence="2 3" key="1">
    <citation type="submission" date="2019-02" db="EMBL/GenBank/DDBJ databases">
        <title>Genome sequencing of the rare red list fungi Phellinidium pouzarii.</title>
        <authorList>
            <person name="Buettner E."/>
            <person name="Kellner H."/>
        </authorList>
    </citation>
    <scope>NUCLEOTIDE SEQUENCE [LARGE SCALE GENOMIC DNA]</scope>
    <source>
        <strain evidence="2 3">DSM 108285</strain>
    </source>
</reference>
<dbReference type="EMBL" id="SGPK01000613">
    <property type="protein sequence ID" value="THH00918.1"/>
    <property type="molecule type" value="Genomic_DNA"/>
</dbReference>
<keyword evidence="1" id="KW-0472">Membrane</keyword>
<dbReference type="Gene3D" id="3.40.50.11350">
    <property type="match status" value="1"/>
</dbReference>
<keyword evidence="1" id="KW-1133">Transmembrane helix</keyword>
<organism evidence="2 3">
    <name type="scientific">Phellinidium pouzarii</name>
    <dbReference type="NCBI Taxonomy" id="167371"/>
    <lineage>
        <taxon>Eukaryota</taxon>
        <taxon>Fungi</taxon>
        <taxon>Dikarya</taxon>
        <taxon>Basidiomycota</taxon>
        <taxon>Agaricomycotina</taxon>
        <taxon>Agaricomycetes</taxon>
        <taxon>Hymenochaetales</taxon>
        <taxon>Hymenochaetaceae</taxon>
        <taxon>Phellinidium</taxon>
    </lineage>
</organism>
<evidence type="ECO:0000313" key="3">
    <source>
        <dbReference type="Proteomes" id="UP000308199"/>
    </source>
</evidence>
<dbReference type="OrthoDB" id="423313at2759"/>
<name>A0A4S4KSE5_9AGAM</name>
<dbReference type="Proteomes" id="UP000308199">
    <property type="component" value="Unassembled WGS sequence"/>
</dbReference>
<feature type="transmembrane region" description="Helical" evidence="1">
    <location>
        <begin position="96"/>
        <end position="118"/>
    </location>
</feature>
<keyword evidence="1" id="KW-0812">Transmembrane</keyword>
<accession>A0A4S4KSE5</accession>
<gene>
    <name evidence="2" type="ORF">EW145_g7012</name>
</gene>
<sequence>MVHSPSESSSSSAPLLAFRSRSPLSDDSPDVDADVDAHALELKRRPSADSSAAFLDLEASLARSNAAQIRSQPPPYTEKTLRHVRHTLVFARHPRVLAIAAILLFLVAFSTLAILYVANGSETQAGRVAESAPLESDKVTEESMYPASVLGAPTESFRDNLHNDTQYITSWINAGWTNDFMTYVNLLYLALLSSRTAILPPFAPSHVGSTAGYIAFGDVFDVPRLARLLDHPVIEWRDVKREDSAHTDALGCWSIWATAAPAGSGRVPRGNAIEPKLGLDVSYTPVPEATIMFPQFDNDPHTRFAPIAALTFPGGREAAHLPANAPFPGRVSGHTALPDEHMACFDFPYYLASVYTFEFNYDFSPAWRFVGTHAHWTSQIEGIATSLVRQTFNLSASEALPPFISIHVRHGDFGNYCSNDACFAPLSAFAVRVEEVKRELRERKGVEVERVLMTSDERDAGWWASIREMGWEWVDHGELKTEETYGRWYPVLLDAVVQSLGVGFVGTDRSTMSLIAQRRVEDWRGGVTREVKWGSAGADDHKRKRAFADGAEARAYEFAI</sequence>
<evidence type="ECO:0000313" key="2">
    <source>
        <dbReference type="EMBL" id="THH00918.1"/>
    </source>
</evidence>
<keyword evidence="3" id="KW-1185">Reference proteome</keyword>
<dbReference type="AlphaFoldDB" id="A0A4S4KSE5"/>
<protein>
    <submittedName>
        <fullName evidence="2">Uncharacterized protein</fullName>
    </submittedName>
</protein>
<evidence type="ECO:0000256" key="1">
    <source>
        <dbReference type="SAM" id="Phobius"/>
    </source>
</evidence>
<comment type="caution">
    <text evidence="2">The sequence shown here is derived from an EMBL/GenBank/DDBJ whole genome shotgun (WGS) entry which is preliminary data.</text>
</comment>
<dbReference type="CDD" id="cd11296">
    <property type="entry name" value="O-FucT_like"/>
    <property type="match status" value="1"/>
</dbReference>
<proteinExistence type="predicted"/>